<accession>A0A1G7BJW8</accession>
<evidence type="ECO:0000313" key="1">
    <source>
        <dbReference type="EMBL" id="SDE27349.1"/>
    </source>
</evidence>
<organism evidence="1 2">
    <name type="scientific">Glycomyces harbinensis</name>
    <dbReference type="NCBI Taxonomy" id="58114"/>
    <lineage>
        <taxon>Bacteria</taxon>
        <taxon>Bacillati</taxon>
        <taxon>Actinomycetota</taxon>
        <taxon>Actinomycetes</taxon>
        <taxon>Glycomycetales</taxon>
        <taxon>Glycomycetaceae</taxon>
        <taxon>Glycomyces</taxon>
    </lineage>
</organism>
<gene>
    <name evidence="1" type="ORF">SAMN05216270_1174</name>
</gene>
<reference evidence="2" key="1">
    <citation type="submission" date="2016-10" db="EMBL/GenBank/DDBJ databases">
        <authorList>
            <person name="Varghese N."/>
            <person name="Submissions S."/>
        </authorList>
    </citation>
    <scope>NUCLEOTIDE SEQUENCE [LARGE SCALE GENOMIC DNA]</scope>
    <source>
        <strain evidence="2">CGMCC 4.3516</strain>
    </source>
</reference>
<dbReference type="Proteomes" id="UP000198949">
    <property type="component" value="Unassembled WGS sequence"/>
</dbReference>
<dbReference type="OrthoDB" id="9895002at2"/>
<dbReference type="EMBL" id="FNAD01000017">
    <property type="protein sequence ID" value="SDE27349.1"/>
    <property type="molecule type" value="Genomic_DNA"/>
</dbReference>
<sequence length="97" mass="11345">MTTTVALLEITVSARPERKLSFSVELDDSSATVRYRAKLWTSEADVVLMMAHREGRICQVNWSEYWRQLWAPNIRIELVGRVQQMLIKQLRETNPEP</sequence>
<keyword evidence="2" id="KW-1185">Reference proteome</keyword>
<dbReference type="RefSeq" id="WP_091039713.1">
    <property type="nucleotide sequence ID" value="NZ_FNAD01000017.1"/>
</dbReference>
<dbReference type="AlphaFoldDB" id="A0A1G7BJW8"/>
<proteinExistence type="predicted"/>
<evidence type="ECO:0000313" key="2">
    <source>
        <dbReference type="Proteomes" id="UP000198949"/>
    </source>
</evidence>
<name>A0A1G7BJW8_9ACTN</name>
<protein>
    <submittedName>
        <fullName evidence="1">Uncharacterized protein</fullName>
    </submittedName>
</protein>